<dbReference type="InterPro" id="IPR014710">
    <property type="entry name" value="RmlC-like_jellyroll"/>
</dbReference>
<dbReference type="SUPFAM" id="SSF46689">
    <property type="entry name" value="Homeodomain-like"/>
    <property type="match status" value="1"/>
</dbReference>
<dbReference type="GO" id="GO:0003700">
    <property type="term" value="F:DNA-binding transcription factor activity"/>
    <property type="evidence" value="ECO:0007669"/>
    <property type="project" value="InterPro"/>
</dbReference>
<dbReference type="EMBL" id="LWBP01000056">
    <property type="protein sequence ID" value="OQP66118.1"/>
    <property type="molecule type" value="Genomic_DNA"/>
</dbReference>
<dbReference type="InterPro" id="IPR009057">
    <property type="entry name" value="Homeodomain-like_sf"/>
</dbReference>
<gene>
    <name evidence="5" type="ORF">A4R26_13565</name>
</gene>
<proteinExistence type="predicted"/>
<reference evidence="6" key="1">
    <citation type="submission" date="2016-04" db="EMBL/GenBank/DDBJ databases">
        <authorList>
            <person name="Chen L."/>
            <person name="Zhuang W."/>
            <person name="Wang G."/>
        </authorList>
    </citation>
    <scope>NUCLEOTIDE SEQUENCE [LARGE SCALE GENOMIC DNA]</scope>
    <source>
        <strain evidence="6">208</strain>
    </source>
</reference>
<dbReference type="SUPFAM" id="SSF51215">
    <property type="entry name" value="Regulatory protein AraC"/>
    <property type="match status" value="1"/>
</dbReference>
<keyword evidence="2" id="KW-0238">DNA-binding</keyword>
<evidence type="ECO:0000256" key="3">
    <source>
        <dbReference type="ARBA" id="ARBA00023163"/>
    </source>
</evidence>
<dbReference type="InterPro" id="IPR018060">
    <property type="entry name" value="HTH_AraC"/>
</dbReference>
<dbReference type="SMART" id="SM00342">
    <property type="entry name" value="HTH_ARAC"/>
    <property type="match status" value="1"/>
</dbReference>
<dbReference type="STRING" id="550983.A4R26_13565"/>
<accession>A0A1V9G6J7</accession>
<dbReference type="Gene3D" id="2.60.120.10">
    <property type="entry name" value="Jelly Rolls"/>
    <property type="match status" value="1"/>
</dbReference>
<keyword evidence="3" id="KW-0804">Transcription</keyword>
<keyword evidence="6" id="KW-1185">Reference proteome</keyword>
<feature type="domain" description="HTH araC/xylS-type" evidence="4">
    <location>
        <begin position="188"/>
        <end position="286"/>
    </location>
</feature>
<evidence type="ECO:0000313" key="5">
    <source>
        <dbReference type="EMBL" id="OQP66118.1"/>
    </source>
</evidence>
<dbReference type="PANTHER" id="PTHR43280:SF32">
    <property type="entry name" value="TRANSCRIPTIONAL REGULATORY PROTEIN"/>
    <property type="match status" value="1"/>
</dbReference>
<dbReference type="PROSITE" id="PS01124">
    <property type="entry name" value="HTH_ARAC_FAMILY_2"/>
    <property type="match status" value="1"/>
</dbReference>
<dbReference type="Pfam" id="PF12833">
    <property type="entry name" value="HTH_18"/>
    <property type="match status" value="1"/>
</dbReference>
<dbReference type="GO" id="GO:0043565">
    <property type="term" value="F:sequence-specific DNA binding"/>
    <property type="evidence" value="ECO:0007669"/>
    <property type="project" value="InterPro"/>
</dbReference>
<dbReference type="InterPro" id="IPR003313">
    <property type="entry name" value="AraC-bd"/>
</dbReference>
<evidence type="ECO:0000313" key="6">
    <source>
        <dbReference type="Proteomes" id="UP000192276"/>
    </source>
</evidence>
<evidence type="ECO:0000259" key="4">
    <source>
        <dbReference type="PROSITE" id="PS01124"/>
    </source>
</evidence>
<comment type="caution">
    <text evidence="5">The sequence shown here is derived from an EMBL/GenBank/DDBJ whole genome shotgun (WGS) entry which is preliminary data.</text>
</comment>
<dbReference type="OrthoDB" id="9793451at2"/>
<sequence length="291" mass="33470">MAVNNPLLELSKSVVNVPFEIHTMEWIAQNRFQQNSVPHRHNYFVIIWVEKAAGTHLIDLEKYELEDNTVYCITPGQVHQLTTTGDVEGYVISFMAEFLGVAEENYDLLFNTGLFYTFSNSPVIKVSEEMSAEMGDAVAKMLKEFNNHFILRAEILRGFLKIFLIYLTRQFEQPKETEAQSKSIELVKQFFALVEKKYTTKKMVNDYAEELAVTPNHLNEVVKKITGTPASHHIQQRIILEAKRQAVYSRVTMKEIAYQLGFDDTAHFSKFFKNASGESFSDFRAKNTNSL</sequence>
<name>A0A1V9G6J7_9BACT</name>
<dbReference type="InterPro" id="IPR037923">
    <property type="entry name" value="HTH-like"/>
</dbReference>
<organism evidence="5 6">
    <name type="scientific">Niastella populi</name>
    <dbReference type="NCBI Taxonomy" id="550983"/>
    <lineage>
        <taxon>Bacteria</taxon>
        <taxon>Pseudomonadati</taxon>
        <taxon>Bacteroidota</taxon>
        <taxon>Chitinophagia</taxon>
        <taxon>Chitinophagales</taxon>
        <taxon>Chitinophagaceae</taxon>
        <taxon>Niastella</taxon>
    </lineage>
</organism>
<protein>
    <submittedName>
        <fullName evidence="5">AraC family transcriptional regulator</fullName>
    </submittedName>
</protein>
<dbReference type="Gene3D" id="1.10.10.60">
    <property type="entry name" value="Homeodomain-like"/>
    <property type="match status" value="1"/>
</dbReference>
<dbReference type="Pfam" id="PF02311">
    <property type="entry name" value="AraC_binding"/>
    <property type="match status" value="1"/>
</dbReference>
<keyword evidence="1" id="KW-0805">Transcription regulation</keyword>
<evidence type="ECO:0000256" key="1">
    <source>
        <dbReference type="ARBA" id="ARBA00023015"/>
    </source>
</evidence>
<evidence type="ECO:0000256" key="2">
    <source>
        <dbReference type="ARBA" id="ARBA00023125"/>
    </source>
</evidence>
<dbReference type="Proteomes" id="UP000192276">
    <property type="component" value="Unassembled WGS sequence"/>
</dbReference>
<dbReference type="PANTHER" id="PTHR43280">
    <property type="entry name" value="ARAC-FAMILY TRANSCRIPTIONAL REGULATOR"/>
    <property type="match status" value="1"/>
</dbReference>
<dbReference type="AlphaFoldDB" id="A0A1V9G6J7"/>